<evidence type="ECO:0000256" key="2">
    <source>
        <dbReference type="ARBA" id="ARBA00022884"/>
    </source>
</evidence>
<dbReference type="STRING" id="632518.Calow_1038"/>
<dbReference type="InterPro" id="IPR020930">
    <property type="entry name" value="Ribosomal_uL5_bac-type"/>
</dbReference>
<dbReference type="InterPro" id="IPR011035">
    <property type="entry name" value="Ribosomal_bL25/Gln-tRNA_synth"/>
</dbReference>
<dbReference type="PANTHER" id="PTHR33284">
    <property type="entry name" value="RIBOSOMAL PROTEIN L25/GLN-TRNA SYNTHETASE, ANTI-CODON-BINDING DOMAIN-CONTAINING PROTEIN"/>
    <property type="match status" value="1"/>
</dbReference>
<sequence>MEPVLVYNRRDVFTKSNLNKLRREGYIPAVAYGDDIKSLPGYVSKKEFEKLYHQKGLAGKIKISIDGKERTALIKDVQTHYTKGNIIHVDFQILSENKPIYVEVPIIFENTEILKSRGLVLQRQMDTVEIEGLPKDIPEHLVIDLMSYEKPTAIKLRDIKLPEGIKITEDLDEVVAVIDVSEITEEAAETEEKKEETSSNA</sequence>
<dbReference type="GO" id="GO:0008097">
    <property type="term" value="F:5S rRNA binding"/>
    <property type="evidence" value="ECO:0007669"/>
    <property type="project" value="InterPro"/>
</dbReference>
<proteinExistence type="inferred from homology"/>
<feature type="domain" description="Large ribosomal subunit protein bL25 L25" evidence="6">
    <location>
        <begin position="8"/>
        <end position="91"/>
    </location>
</feature>
<evidence type="ECO:0000256" key="3">
    <source>
        <dbReference type="ARBA" id="ARBA00022980"/>
    </source>
</evidence>
<evidence type="ECO:0000313" key="9">
    <source>
        <dbReference type="Proteomes" id="UP000006889"/>
    </source>
</evidence>
<dbReference type="OrthoDB" id="9790002at2"/>
<evidence type="ECO:0000313" key="8">
    <source>
        <dbReference type="EMBL" id="ADQ04601.1"/>
    </source>
</evidence>
<keyword evidence="3 5" id="KW-0689">Ribosomal protein</keyword>
<evidence type="ECO:0000259" key="6">
    <source>
        <dbReference type="Pfam" id="PF01386"/>
    </source>
</evidence>
<name>E4Q142_CALOW</name>
<dbReference type="InterPro" id="IPR029751">
    <property type="entry name" value="Ribosomal_L25_dom"/>
</dbReference>
<reference key="1">
    <citation type="submission" date="2010-09" db="EMBL/GenBank/DDBJ databases">
        <title>Complete sequence of Caldicellulosiruptor owensensis OL.</title>
        <authorList>
            <consortium name="US DOE Joint Genome Institute"/>
            <person name="Lucas S."/>
            <person name="Copeland A."/>
            <person name="Lapidus A."/>
            <person name="Cheng J.-F."/>
            <person name="Bruce D."/>
            <person name="Goodwin L."/>
            <person name="Pitluck S."/>
            <person name="Davenport K."/>
            <person name="Detter J.C."/>
            <person name="Han C."/>
            <person name="Tapia R."/>
            <person name="Land M."/>
            <person name="Hauser L."/>
            <person name="Chang Y.-J."/>
            <person name="Jeffries C."/>
            <person name="Kyrpides N."/>
            <person name="Ivanova N."/>
            <person name="Mikhailova N."/>
            <person name="Blumer-Schuette S.E."/>
            <person name="Kelly R.M."/>
            <person name="Woyke T."/>
        </authorList>
    </citation>
    <scope>NUCLEOTIDE SEQUENCE</scope>
    <source>
        <strain>OL</strain>
    </source>
</reference>
<feature type="domain" description="Large ribosomal subunit protein bL25 beta" evidence="7">
    <location>
        <begin position="100"/>
        <end position="179"/>
    </location>
</feature>
<dbReference type="InterPro" id="IPR037121">
    <property type="entry name" value="Ribosomal_bL25_C"/>
</dbReference>
<keyword evidence="9" id="KW-1185">Reference proteome</keyword>
<comment type="function">
    <text evidence="5">This is one of the proteins that binds to the 5S RNA in the ribosome where it forms part of the central protuberance.</text>
</comment>
<dbReference type="GO" id="GO:0022625">
    <property type="term" value="C:cytosolic large ribosomal subunit"/>
    <property type="evidence" value="ECO:0007669"/>
    <property type="project" value="TreeGrafter"/>
</dbReference>
<comment type="similarity">
    <text evidence="5">Belongs to the bacterial ribosomal protein bL25 family. CTC subfamily.</text>
</comment>
<protein>
    <recommendedName>
        <fullName evidence="5">Large ribosomal subunit protein bL25</fullName>
    </recommendedName>
    <alternativeName>
        <fullName evidence="5">General stress protein CTC</fullName>
    </alternativeName>
</protein>
<dbReference type="PANTHER" id="PTHR33284:SF1">
    <property type="entry name" value="RIBOSOMAL PROTEIN L25_GLN-TRNA SYNTHETASE, ANTI-CODON-BINDING DOMAIN-CONTAINING PROTEIN"/>
    <property type="match status" value="1"/>
</dbReference>
<dbReference type="InterPro" id="IPR001021">
    <property type="entry name" value="Ribosomal_bL25_long"/>
</dbReference>
<keyword evidence="1 5" id="KW-0699">rRNA-binding</keyword>
<gene>
    <name evidence="5 8" type="primary">rplY</name>
    <name evidence="5 8" type="synonym">ctc</name>
    <name evidence="8" type="ordered locus">Calow_1038</name>
</gene>
<evidence type="ECO:0000256" key="5">
    <source>
        <dbReference type="HAMAP-Rule" id="MF_01334"/>
    </source>
</evidence>
<dbReference type="GO" id="GO:0006412">
    <property type="term" value="P:translation"/>
    <property type="evidence" value="ECO:0007669"/>
    <property type="project" value="UniProtKB-UniRule"/>
</dbReference>
<dbReference type="NCBIfam" id="TIGR00731">
    <property type="entry name" value="bL25_bact_ctc"/>
    <property type="match status" value="1"/>
</dbReference>
<dbReference type="NCBIfam" id="NF004142">
    <property type="entry name" value="PRK05618.4-5"/>
    <property type="match status" value="1"/>
</dbReference>
<dbReference type="InterPro" id="IPR020057">
    <property type="entry name" value="Ribosomal_bL25_b-dom"/>
</dbReference>
<dbReference type="InterPro" id="IPR020056">
    <property type="entry name" value="Rbsml_bL25/Gln-tRNA_synth_N"/>
</dbReference>
<dbReference type="Gene3D" id="2.170.120.20">
    <property type="entry name" value="Ribosomal protein L25, beta domain"/>
    <property type="match status" value="1"/>
</dbReference>
<dbReference type="RefSeq" id="WP_013411986.1">
    <property type="nucleotide sequence ID" value="NC_014657.1"/>
</dbReference>
<reference evidence="8 9" key="2">
    <citation type="journal article" date="2011" name="J. Bacteriol.">
        <title>Complete genome sequences for the anaerobic, extremely thermophilic plant biomass-degrading bacteria Caldicellulosiruptor hydrothermalis, Caldicellulosiruptor kristjanssonii, Caldicellulosiruptor kronotskyensis, Caldicellulosiruptor owensenis, and Caldicellulosiruptor lactoaceticus.</title>
        <authorList>
            <person name="Blumer-Schuette S.E."/>
            <person name="Ozdemir I."/>
            <person name="Mistry D."/>
            <person name="Lucas S."/>
            <person name="Lapidus A."/>
            <person name="Cheng J.F."/>
            <person name="Goodwin L.A."/>
            <person name="Pitluck S."/>
            <person name="Land M.L."/>
            <person name="Hauser L.J."/>
            <person name="Woyke T."/>
            <person name="Mikhailova N."/>
            <person name="Pati A."/>
            <person name="Kyrpides N.C."/>
            <person name="Ivanova N."/>
            <person name="Detter J.C."/>
            <person name="Walston-Davenport K."/>
            <person name="Han S."/>
            <person name="Adams M.W."/>
            <person name="Kelly R.M."/>
        </authorList>
    </citation>
    <scope>NUCLEOTIDE SEQUENCE [LARGE SCALE GENOMIC DNA]</scope>
    <source>
        <strain evidence="9">ATCC 700167 / DSM 13100 / OL</strain>
    </source>
</reference>
<dbReference type="Pfam" id="PF01386">
    <property type="entry name" value="Ribosomal_L25p"/>
    <property type="match status" value="1"/>
</dbReference>
<dbReference type="Pfam" id="PF14693">
    <property type="entry name" value="Ribosomal_TL5_C"/>
    <property type="match status" value="1"/>
</dbReference>
<dbReference type="HOGENOM" id="CLU_075939_2_1_9"/>
<accession>E4Q142</accession>
<dbReference type="EMBL" id="CP002216">
    <property type="protein sequence ID" value="ADQ04601.1"/>
    <property type="molecule type" value="Genomic_DNA"/>
</dbReference>
<keyword evidence="4 5" id="KW-0687">Ribonucleoprotein</keyword>
<comment type="subunit">
    <text evidence="5">Part of the 50S ribosomal subunit; part of the 5S rRNA/L5/L18/L25 subcomplex. Contacts the 5S rRNA. Binds to the 5S rRNA independently of L5 and L18.</text>
</comment>
<keyword evidence="2 5" id="KW-0694">RNA-binding</keyword>
<dbReference type="Gene3D" id="2.40.240.10">
    <property type="entry name" value="Ribosomal Protein L25, Chain P"/>
    <property type="match status" value="1"/>
</dbReference>
<dbReference type="Proteomes" id="UP000006889">
    <property type="component" value="Chromosome"/>
</dbReference>
<dbReference type="CDD" id="cd00495">
    <property type="entry name" value="Ribosomal_L25_TL5_CTC"/>
    <property type="match status" value="1"/>
</dbReference>
<evidence type="ECO:0000256" key="1">
    <source>
        <dbReference type="ARBA" id="ARBA00022730"/>
    </source>
</evidence>
<dbReference type="GO" id="GO:0003735">
    <property type="term" value="F:structural constituent of ribosome"/>
    <property type="evidence" value="ECO:0007669"/>
    <property type="project" value="InterPro"/>
</dbReference>
<dbReference type="AlphaFoldDB" id="E4Q142"/>
<evidence type="ECO:0000259" key="7">
    <source>
        <dbReference type="Pfam" id="PF14693"/>
    </source>
</evidence>
<evidence type="ECO:0000256" key="4">
    <source>
        <dbReference type="ARBA" id="ARBA00023274"/>
    </source>
</evidence>
<dbReference type="SUPFAM" id="SSF50715">
    <property type="entry name" value="Ribosomal protein L25-like"/>
    <property type="match status" value="1"/>
</dbReference>
<organism evidence="8 9">
    <name type="scientific">Caldicellulosiruptor owensensis (strain ATCC 700167 / DSM 13100 / OL)</name>
    <dbReference type="NCBI Taxonomy" id="632518"/>
    <lineage>
        <taxon>Bacteria</taxon>
        <taxon>Bacillati</taxon>
        <taxon>Bacillota</taxon>
        <taxon>Bacillota incertae sedis</taxon>
        <taxon>Caldicellulosiruptorales</taxon>
        <taxon>Caldicellulosiruptoraceae</taxon>
        <taxon>Caldicellulosiruptor</taxon>
    </lineage>
</organism>
<dbReference type="eggNOG" id="COG1825">
    <property type="taxonomic scope" value="Bacteria"/>
</dbReference>
<dbReference type="KEGG" id="cow:Calow_1038"/>
<dbReference type="HAMAP" id="MF_01334">
    <property type="entry name" value="Ribosomal_bL25_CTC"/>
    <property type="match status" value="1"/>
</dbReference>